<evidence type="ECO:0000256" key="4">
    <source>
        <dbReference type="ARBA" id="ARBA00022824"/>
    </source>
</evidence>
<evidence type="ECO:0000256" key="6">
    <source>
        <dbReference type="ARBA" id="ARBA00023136"/>
    </source>
</evidence>
<organism evidence="9 10">
    <name type="scientific">Oryza sativa subsp. japonica</name>
    <name type="common">Rice</name>
    <dbReference type="NCBI Taxonomy" id="39947"/>
    <lineage>
        <taxon>Eukaryota</taxon>
        <taxon>Viridiplantae</taxon>
        <taxon>Streptophyta</taxon>
        <taxon>Embryophyta</taxon>
        <taxon>Tracheophyta</taxon>
        <taxon>Spermatophyta</taxon>
        <taxon>Magnoliopsida</taxon>
        <taxon>Liliopsida</taxon>
        <taxon>Poales</taxon>
        <taxon>Poaceae</taxon>
        <taxon>BOP clade</taxon>
        <taxon>Oryzoideae</taxon>
        <taxon>Oryzeae</taxon>
        <taxon>Oryzinae</taxon>
        <taxon>Oryza</taxon>
        <taxon>Oryza sativa</taxon>
    </lineage>
</organism>
<evidence type="ECO:0000256" key="2">
    <source>
        <dbReference type="ARBA" id="ARBA00008462"/>
    </source>
</evidence>
<comment type="similarity">
    <text evidence="2">Belongs to the jagunal family.</text>
</comment>
<evidence type="ECO:0000313" key="9">
    <source>
        <dbReference type="EMBL" id="AAM94931.1"/>
    </source>
</evidence>
<name>Q8LN74_ORYSJ</name>
<dbReference type="Pfam" id="PF07086">
    <property type="entry name" value="Jagunal"/>
    <property type="match status" value="1"/>
</dbReference>
<dbReference type="PANTHER" id="PTHR20955">
    <property type="entry name" value="PROTEIN JAGUNAL HOMOLOG 1"/>
    <property type="match status" value="1"/>
</dbReference>
<feature type="region of interest" description="Disordered" evidence="7">
    <location>
        <begin position="108"/>
        <end position="140"/>
    </location>
</feature>
<evidence type="ECO:0000256" key="8">
    <source>
        <dbReference type="SAM" id="Phobius"/>
    </source>
</evidence>
<dbReference type="EMBL" id="AC091122">
    <property type="protein sequence ID" value="AAM94931.1"/>
    <property type="molecule type" value="Genomic_DNA"/>
</dbReference>
<sequence length="292" mass="30964">MEHLERRGLAQGAYDGADPLDIGGFGDATGVDDAAEDVGDDLPLLDEVPAQDDLLRVVLIVADRGGGGGGRGSGISRGVAIRRGRGGHRDGDARCRLLPPELISLLSRAPTTETSSPPSAAMQQRRPASGRPSGTDGSDFSYRMVVDSRYQRVADGKSRLGRLILVQALHQVAGGALLLLALSKGAEMNKFAVMSVAAGLLAIVLGEIGRRRTMAVLLRMYTSLSSIAVAFSVACIIRSELFFKITKQNTESITSHELLEVVRVALGVLLQLVVIATTTRLLQNMSPPRRAS</sequence>
<keyword evidence="4" id="KW-0256">Endoplasmic reticulum</keyword>
<keyword evidence="5 8" id="KW-1133">Transmembrane helix</keyword>
<feature type="transmembrane region" description="Helical" evidence="8">
    <location>
        <begin position="188"/>
        <end position="208"/>
    </location>
</feature>
<dbReference type="InterPro" id="IPR009787">
    <property type="entry name" value="Jagunal"/>
</dbReference>
<feature type="region of interest" description="Disordered" evidence="7">
    <location>
        <begin position="67"/>
        <end position="93"/>
    </location>
</feature>
<keyword evidence="3 8" id="KW-0812">Transmembrane</keyword>
<evidence type="ECO:0000256" key="5">
    <source>
        <dbReference type="ARBA" id="ARBA00022989"/>
    </source>
</evidence>
<dbReference type="GO" id="GO:0005789">
    <property type="term" value="C:endoplasmic reticulum membrane"/>
    <property type="evidence" value="ECO:0007669"/>
    <property type="project" value="UniProtKB-SubCell"/>
</dbReference>
<gene>
    <name evidence="9" type="primary">OSJNBb0091N21.32</name>
</gene>
<dbReference type="PANTHER" id="PTHR20955:SF1">
    <property type="entry name" value="PROTEIN JAGUNAL HOMOLOG 1"/>
    <property type="match status" value="1"/>
</dbReference>
<evidence type="ECO:0000313" key="10">
    <source>
        <dbReference type="Proteomes" id="UP000000763"/>
    </source>
</evidence>
<proteinExistence type="inferred from homology"/>
<feature type="compositionally biased region" description="Polar residues" evidence="7">
    <location>
        <begin position="109"/>
        <end position="122"/>
    </location>
</feature>
<dbReference type="GO" id="GO:0007029">
    <property type="term" value="P:endoplasmic reticulum organization"/>
    <property type="evidence" value="ECO:0007669"/>
    <property type="project" value="InterPro"/>
</dbReference>
<reference evidence="10" key="1">
    <citation type="journal article" date="2005" name="Nature">
        <title>The map-based sequence of the rice genome.</title>
        <authorList>
            <consortium name="International rice genome sequencing project (IRGSP)"/>
            <person name="Matsumoto T."/>
            <person name="Wu J."/>
            <person name="Kanamori H."/>
            <person name="Katayose Y."/>
            <person name="Fujisawa M."/>
            <person name="Namiki N."/>
            <person name="Mizuno H."/>
            <person name="Yamamoto K."/>
            <person name="Antonio B.A."/>
            <person name="Baba T."/>
            <person name="Sakata K."/>
            <person name="Nagamura Y."/>
            <person name="Aoki H."/>
            <person name="Arikawa K."/>
            <person name="Arita K."/>
            <person name="Bito T."/>
            <person name="Chiden Y."/>
            <person name="Fujitsuka N."/>
            <person name="Fukunaka R."/>
            <person name="Hamada M."/>
            <person name="Harada C."/>
            <person name="Hayashi A."/>
            <person name="Hijishita S."/>
            <person name="Honda M."/>
            <person name="Hosokawa S."/>
            <person name="Ichikawa Y."/>
            <person name="Idonuma A."/>
            <person name="Iijima M."/>
            <person name="Ikeda M."/>
            <person name="Ikeno M."/>
            <person name="Ito K."/>
            <person name="Ito S."/>
            <person name="Ito T."/>
            <person name="Ito Y."/>
            <person name="Ito Y."/>
            <person name="Iwabuchi A."/>
            <person name="Kamiya K."/>
            <person name="Karasawa W."/>
            <person name="Kurita K."/>
            <person name="Katagiri S."/>
            <person name="Kikuta A."/>
            <person name="Kobayashi H."/>
            <person name="Kobayashi N."/>
            <person name="Machita K."/>
            <person name="Maehara T."/>
            <person name="Masukawa M."/>
            <person name="Mizubayashi T."/>
            <person name="Mukai Y."/>
            <person name="Nagasaki H."/>
            <person name="Nagata Y."/>
            <person name="Naito S."/>
            <person name="Nakashima M."/>
            <person name="Nakama Y."/>
            <person name="Nakamichi Y."/>
            <person name="Nakamura M."/>
            <person name="Meguro A."/>
            <person name="Negishi M."/>
            <person name="Ohta I."/>
            <person name="Ohta T."/>
            <person name="Okamoto M."/>
            <person name="Ono N."/>
            <person name="Saji S."/>
            <person name="Sakaguchi M."/>
            <person name="Sakai K."/>
            <person name="Shibata M."/>
            <person name="Shimokawa T."/>
            <person name="Song J."/>
            <person name="Takazaki Y."/>
            <person name="Terasawa K."/>
            <person name="Tsugane M."/>
            <person name="Tsuji K."/>
            <person name="Ueda S."/>
            <person name="Waki K."/>
            <person name="Yamagata H."/>
            <person name="Yamamoto M."/>
            <person name="Yamamoto S."/>
            <person name="Yamane H."/>
            <person name="Yoshiki S."/>
            <person name="Yoshihara R."/>
            <person name="Yukawa K."/>
            <person name="Zhong H."/>
            <person name="Yano M."/>
            <person name="Yuan Q."/>
            <person name="Ouyang S."/>
            <person name="Liu J."/>
            <person name="Jones K.M."/>
            <person name="Gansberger K."/>
            <person name="Moffat K."/>
            <person name="Hill J."/>
            <person name="Bera J."/>
            <person name="Fadrosh D."/>
            <person name="Jin S."/>
            <person name="Johri S."/>
            <person name="Kim M."/>
            <person name="Overton L."/>
            <person name="Reardon M."/>
            <person name="Tsitrin T."/>
            <person name="Vuong H."/>
            <person name="Weaver B."/>
            <person name="Ciecko A."/>
            <person name="Tallon L."/>
            <person name="Jackson J."/>
            <person name="Pai G."/>
            <person name="Aken S.V."/>
            <person name="Utterback T."/>
            <person name="Reidmuller S."/>
            <person name="Feldblyum T."/>
            <person name="Hsiao J."/>
            <person name="Zismann V."/>
            <person name="Iobst S."/>
            <person name="de Vazeille A.R."/>
            <person name="Buell C.R."/>
            <person name="Ying K."/>
            <person name="Li Y."/>
            <person name="Lu T."/>
            <person name="Huang Y."/>
            <person name="Zhao Q."/>
            <person name="Feng Q."/>
            <person name="Zhang L."/>
            <person name="Zhu J."/>
            <person name="Weng Q."/>
            <person name="Mu J."/>
            <person name="Lu Y."/>
            <person name="Fan D."/>
            <person name="Liu Y."/>
            <person name="Guan J."/>
            <person name="Zhang Y."/>
            <person name="Yu S."/>
            <person name="Liu X."/>
            <person name="Zhang Y."/>
            <person name="Hong G."/>
            <person name="Han B."/>
            <person name="Choisne N."/>
            <person name="Demange N."/>
            <person name="Orjeda G."/>
            <person name="Samain S."/>
            <person name="Cattolico L."/>
            <person name="Pelletier E."/>
            <person name="Couloux A."/>
            <person name="Segurens B."/>
            <person name="Wincker P."/>
            <person name="D'Hont A."/>
            <person name="Scarpelli C."/>
            <person name="Weissenbach J."/>
            <person name="Salanoubat M."/>
            <person name="Quetier F."/>
            <person name="Yu Y."/>
            <person name="Kim H.R."/>
            <person name="Rambo T."/>
            <person name="Currie J."/>
            <person name="Collura K."/>
            <person name="Luo M."/>
            <person name="Yang T."/>
            <person name="Ammiraju J.S.S."/>
            <person name="Engler F."/>
            <person name="Soderlund C."/>
            <person name="Wing R.A."/>
            <person name="Palmer L.E."/>
            <person name="de la Bastide M."/>
            <person name="Spiegel L."/>
            <person name="Nascimento L."/>
            <person name="Zutavern T."/>
            <person name="O'Shaughnessy A."/>
            <person name="Dike S."/>
            <person name="Dedhia N."/>
            <person name="Preston R."/>
            <person name="Balija V."/>
            <person name="McCombie W.R."/>
            <person name="Chow T."/>
            <person name="Chen H."/>
            <person name="Chung M."/>
            <person name="Chen C."/>
            <person name="Shaw J."/>
            <person name="Wu H."/>
            <person name="Hsiao K."/>
            <person name="Chao Y."/>
            <person name="Chu M."/>
            <person name="Cheng C."/>
            <person name="Hour A."/>
            <person name="Lee P."/>
            <person name="Lin S."/>
            <person name="Lin Y."/>
            <person name="Liou J."/>
            <person name="Liu S."/>
            <person name="Hsing Y."/>
            <person name="Raghuvanshi S."/>
            <person name="Mohanty A."/>
            <person name="Bharti A.K."/>
            <person name="Gaur A."/>
            <person name="Gupta V."/>
            <person name="Kumar D."/>
            <person name="Ravi V."/>
            <person name="Vij S."/>
            <person name="Kapur A."/>
            <person name="Khurana P."/>
            <person name="Khurana P."/>
            <person name="Khurana J.P."/>
            <person name="Tyagi A.K."/>
            <person name="Gaikwad K."/>
            <person name="Singh A."/>
            <person name="Dalal V."/>
            <person name="Srivastava S."/>
            <person name="Dixit A."/>
            <person name="Pal A.K."/>
            <person name="Ghazi I.A."/>
            <person name="Yadav M."/>
            <person name="Pandit A."/>
            <person name="Bhargava A."/>
            <person name="Sureshbabu K."/>
            <person name="Batra K."/>
            <person name="Sharma T.R."/>
            <person name="Mohapatra T."/>
            <person name="Singh N.K."/>
            <person name="Messing J."/>
            <person name="Nelson A.B."/>
            <person name="Fuks G."/>
            <person name="Kavchok S."/>
            <person name="Keizer G."/>
            <person name="Linton E."/>
            <person name="Llaca V."/>
            <person name="Song R."/>
            <person name="Tanyolac B."/>
            <person name="Young S."/>
            <person name="Ho-Il K."/>
            <person name="Hahn J.H."/>
            <person name="Sangsakoo G."/>
            <person name="Vanavichit A."/>
            <person name="de Mattos Luiz.A.T."/>
            <person name="Zimmer P.D."/>
            <person name="Malone G."/>
            <person name="Dellagostin O."/>
            <person name="de Oliveira A.C."/>
            <person name="Bevan M."/>
            <person name="Bancroft I."/>
            <person name="Minx P."/>
            <person name="Cordum H."/>
            <person name="Wilson R."/>
            <person name="Cheng Z."/>
            <person name="Jin W."/>
            <person name="Jiang J."/>
            <person name="Leong S.A."/>
            <person name="Iwama H."/>
            <person name="Gojobori T."/>
            <person name="Itoh T."/>
            <person name="Niimura Y."/>
            <person name="Fujii Y."/>
            <person name="Habara T."/>
            <person name="Sakai H."/>
            <person name="Sato Y."/>
            <person name="Wilson G."/>
            <person name="Kumar K."/>
            <person name="McCouch S."/>
            <person name="Juretic N."/>
            <person name="Hoen D."/>
            <person name="Wright S."/>
            <person name="Bruskiewich R."/>
            <person name="Bureau T."/>
            <person name="Miyao A."/>
            <person name="Hirochika H."/>
            <person name="Nishikawa T."/>
            <person name="Kadowaki K."/>
            <person name="Sugiura M."/>
            <person name="Burr B."/>
            <person name="Sasaki T."/>
        </authorList>
    </citation>
    <scope>NUCLEOTIDE SEQUENCE [LARGE SCALE GENOMIC DNA]</scope>
    <source>
        <strain evidence="10">cv. Nipponbare</strain>
    </source>
</reference>
<comment type="subcellular location">
    <subcellularLocation>
        <location evidence="1">Endoplasmic reticulum membrane</location>
        <topology evidence="1">Multi-pass membrane protein</topology>
    </subcellularLocation>
</comment>
<dbReference type="Proteomes" id="UP000000763">
    <property type="component" value="Chromosome 10"/>
</dbReference>
<protein>
    <submittedName>
        <fullName evidence="9">Uncharacterized protein</fullName>
    </submittedName>
</protein>
<evidence type="ECO:0000256" key="1">
    <source>
        <dbReference type="ARBA" id="ARBA00004477"/>
    </source>
</evidence>
<keyword evidence="6 8" id="KW-0472">Membrane</keyword>
<feature type="transmembrane region" description="Helical" evidence="8">
    <location>
        <begin position="160"/>
        <end position="182"/>
    </location>
</feature>
<dbReference type="AlphaFoldDB" id="Q8LN74"/>
<feature type="transmembrane region" description="Helical" evidence="8">
    <location>
        <begin position="220"/>
        <end position="241"/>
    </location>
</feature>
<evidence type="ECO:0000256" key="7">
    <source>
        <dbReference type="SAM" id="MobiDB-lite"/>
    </source>
</evidence>
<evidence type="ECO:0000256" key="3">
    <source>
        <dbReference type="ARBA" id="ARBA00022692"/>
    </source>
</evidence>
<accession>Q8LN74</accession>
<reference evidence="10" key="2">
    <citation type="journal article" date="2008" name="Nucleic Acids Res.">
        <title>The rice annotation project database (RAP-DB): 2008 update.</title>
        <authorList>
            <consortium name="The rice annotation project (RAP)"/>
        </authorList>
    </citation>
    <scope>GENOME REANNOTATION</scope>
    <source>
        <strain evidence="10">cv. Nipponbare</strain>
    </source>
</reference>